<dbReference type="Gene3D" id="2.60.40.1120">
    <property type="entry name" value="Carboxypeptidase-like, regulatory domain"/>
    <property type="match status" value="1"/>
</dbReference>
<dbReference type="EMBL" id="JAERMS010000014">
    <property type="protein sequence ID" value="MBO1363352.1"/>
    <property type="molecule type" value="Genomic_DNA"/>
</dbReference>
<keyword evidence="11" id="KW-0732">Signal</keyword>
<dbReference type="Pfam" id="PF13715">
    <property type="entry name" value="CarbopepD_reg_2"/>
    <property type="match status" value="1"/>
</dbReference>
<evidence type="ECO:0000256" key="7">
    <source>
        <dbReference type="ARBA" id="ARBA00023237"/>
    </source>
</evidence>
<dbReference type="InterPro" id="IPR039426">
    <property type="entry name" value="TonB-dep_rcpt-like"/>
</dbReference>
<dbReference type="Pfam" id="PF00593">
    <property type="entry name" value="TonB_dep_Rec_b-barrel"/>
    <property type="match status" value="1"/>
</dbReference>
<dbReference type="InterPro" id="IPR012910">
    <property type="entry name" value="Plug_dom"/>
</dbReference>
<reference evidence="14 15" key="1">
    <citation type="submission" date="2021-01" db="EMBL/GenBank/DDBJ databases">
        <title>Prevotella A2931 sp. nov.</title>
        <authorList>
            <person name="Buhl M."/>
            <person name="Oberhettinger P."/>
        </authorList>
    </citation>
    <scope>NUCLEOTIDE SEQUENCE [LARGE SCALE GENOMIC DNA]</scope>
    <source>
        <strain evidence="14 15">A2931</strain>
    </source>
</reference>
<comment type="subcellular location">
    <subcellularLocation>
        <location evidence="1 8">Cell outer membrane</location>
        <topology evidence="1 8">Multi-pass membrane protein</topology>
    </subcellularLocation>
</comment>
<dbReference type="SUPFAM" id="SSF49464">
    <property type="entry name" value="Carboxypeptidase regulatory domain-like"/>
    <property type="match status" value="1"/>
</dbReference>
<dbReference type="Gene3D" id="2.170.130.10">
    <property type="entry name" value="TonB-dependent receptor, plug domain"/>
    <property type="match status" value="1"/>
</dbReference>
<comment type="similarity">
    <text evidence="8 9">Belongs to the TonB-dependent receptor family.</text>
</comment>
<organism evidence="14 15">
    <name type="scientific">Prevotella illustrans</name>
    <dbReference type="NCBI Taxonomy" id="2800387"/>
    <lineage>
        <taxon>Bacteria</taxon>
        <taxon>Pseudomonadati</taxon>
        <taxon>Bacteroidota</taxon>
        <taxon>Bacteroidia</taxon>
        <taxon>Bacteroidales</taxon>
        <taxon>Prevotellaceae</taxon>
        <taxon>Prevotella</taxon>
    </lineage>
</organism>
<keyword evidence="3 8" id="KW-1134">Transmembrane beta strand</keyword>
<keyword evidence="5 9" id="KW-0798">TonB box</keyword>
<accession>A0ABS3M598</accession>
<evidence type="ECO:0000256" key="6">
    <source>
        <dbReference type="ARBA" id="ARBA00023136"/>
    </source>
</evidence>
<dbReference type="InterPro" id="IPR037066">
    <property type="entry name" value="Plug_dom_sf"/>
</dbReference>
<dbReference type="InterPro" id="IPR023997">
    <property type="entry name" value="TonB-dep_OMP_SusC/RagA_CS"/>
</dbReference>
<gene>
    <name evidence="14" type="ORF">JHU38_06120</name>
</gene>
<dbReference type="Gene3D" id="2.40.170.20">
    <property type="entry name" value="TonB-dependent receptor, beta-barrel domain"/>
    <property type="match status" value="1"/>
</dbReference>
<evidence type="ECO:0000256" key="4">
    <source>
        <dbReference type="ARBA" id="ARBA00022692"/>
    </source>
</evidence>
<keyword evidence="7 8" id="KW-0998">Cell outer membrane</keyword>
<dbReference type="PROSITE" id="PS52016">
    <property type="entry name" value="TONB_DEPENDENT_REC_3"/>
    <property type="match status" value="1"/>
</dbReference>
<evidence type="ECO:0000259" key="12">
    <source>
        <dbReference type="Pfam" id="PF00593"/>
    </source>
</evidence>
<feature type="domain" description="TonB-dependent receptor-like beta-barrel" evidence="12">
    <location>
        <begin position="418"/>
        <end position="830"/>
    </location>
</feature>
<evidence type="ECO:0000256" key="8">
    <source>
        <dbReference type="PROSITE-ProRule" id="PRU01360"/>
    </source>
</evidence>
<feature type="chain" id="PRO_5046621214" evidence="11">
    <location>
        <begin position="35"/>
        <end position="1050"/>
    </location>
</feature>
<evidence type="ECO:0000256" key="3">
    <source>
        <dbReference type="ARBA" id="ARBA00022452"/>
    </source>
</evidence>
<proteinExistence type="inferred from homology"/>
<protein>
    <submittedName>
        <fullName evidence="14">SusC/RagA family TonB-linked outer membrane protein</fullName>
    </submittedName>
</protein>
<dbReference type="InterPro" id="IPR023996">
    <property type="entry name" value="TonB-dep_OMP_SusC/RagA"/>
</dbReference>
<evidence type="ECO:0000256" key="10">
    <source>
        <dbReference type="SAM" id="MobiDB-lite"/>
    </source>
</evidence>
<dbReference type="Pfam" id="PF07715">
    <property type="entry name" value="Plug"/>
    <property type="match status" value="1"/>
</dbReference>
<evidence type="ECO:0000256" key="9">
    <source>
        <dbReference type="RuleBase" id="RU003357"/>
    </source>
</evidence>
<feature type="domain" description="TonB-dependent receptor plug" evidence="13">
    <location>
        <begin position="148"/>
        <end position="268"/>
    </location>
</feature>
<keyword evidence="4 8" id="KW-0812">Transmembrane</keyword>
<dbReference type="InterPro" id="IPR008969">
    <property type="entry name" value="CarboxyPept-like_regulatory"/>
</dbReference>
<keyword evidence="2 8" id="KW-0813">Transport</keyword>
<evidence type="ECO:0000259" key="13">
    <source>
        <dbReference type="Pfam" id="PF07715"/>
    </source>
</evidence>
<comment type="caution">
    <text evidence="14">The sequence shown here is derived from an EMBL/GenBank/DDBJ whole genome shotgun (WGS) entry which is preliminary data.</text>
</comment>
<evidence type="ECO:0000313" key="15">
    <source>
        <dbReference type="Proteomes" id="UP000664265"/>
    </source>
</evidence>
<dbReference type="InterPro" id="IPR000531">
    <property type="entry name" value="Beta-barrel_TonB"/>
</dbReference>
<keyword evidence="6 8" id="KW-0472">Membrane</keyword>
<evidence type="ECO:0000256" key="11">
    <source>
        <dbReference type="SAM" id="SignalP"/>
    </source>
</evidence>
<sequence length="1050" mass="118986">MTSFFMSADKRFWRTAAILVPMLWATNVATMSHAQDAVTASGSGQQKTKSERRTVRGQVKNEQGEPLIGVTVYDGSGKASGVTNLDGMYEISIPNTRVTIRFSYVGMESASLTVEPGTTDVTRDLSMRSNTTIKDVVVTGIFRKNKNAFTGSVSTITNKELKEFGNKNLLTSIANIDPSFNMLVNNQYGSDPNHLPDVQIRGTANLPTITNLQDNTRTDLNTPLIIMDGFEISLTRMMDLNEDEVESITLLKDGSATAIYGSRGANGVIVIQRKSPKAGRLRFTYAGSLNIEAPDLTDYHLLNAADKLELERRSGYFDSTDPTRDFRLKRRYSELLREVARGVDTDWLSKPLRTGVGQRHNIRLEGGDESFRYAASLQYNKVAGVMKGSRRDSFNGGITLSYRHSGLLFTNDLNIGHTRSDESPYGSFSDYTKLNPYWKPYADDGSLIKMFDTNVDFYGSSSNLPSNPLYNALLNQKNSQQYTDITDNFSIEWRPFEGFITRGRVGFTWTTRESDNYKPAKHTMFEADEYQTDEGSLRKGRYQYGTGKVTNYEIALTASYSKLLAEKHLLYAAANWNVTSNFSRNYNFIVEGFTDEMLDFPSNALQYQKGGKPSGGESRTRAVGFVVNANYSYDNRYYTDLAYRVDGSSQFGKNRRFAPFYSAGVGWNVHNETFMKDVRFINRLKLRASYGQTGSQKFSAYQAVATYNYYLNDRYNRWTGAYQKALENPELEWQKTDKWNAGLELNLFGNRLNLVADVYLDRTSNLLSSLNLPLSNGFTSYVENIGKVENKGFEIKATAFVLRDEQKRLSWSFTGSIAHNRDKVVKLSQAMKDEYAKRLLTGGIAPNSVIREGESQYTIYAVPSLGIDPSTGYELYRKKNGEVTYAWDASDRVACGVSQPKYRGMLSSMVRWKDFTANVSFGYRFGGQIYNSTLVSRIENADKRYNVDERVFKDRWQKPDDHTFFKGLNNQSPTYSTSRFVQNERTLSCQNIHLSYMFNNNPWLKRYVGVQALTLSSDLSDLFYLSSVKQERGLSYPYSRRFSFTLSVNF</sequence>
<dbReference type="InterPro" id="IPR036942">
    <property type="entry name" value="Beta-barrel_TonB_sf"/>
</dbReference>
<feature type="region of interest" description="Disordered" evidence="10">
    <location>
        <begin position="39"/>
        <end position="58"/>
    </location>
</feature>
<name>A0ABS3M598_9BACT</name>
<evidence type="ECO:0000256" key="2">
    <source>
        <dbReference type="ARBA" id="ARBA00022448"/>
    </source>
</evidence>
<evidence type="ECO:0000256" key="5">
    <source>
        <dbReference type="ARBA" id="ARBA00023077"/>
    </source>
</evidence>
<evidence type="ECO:0000256" key="1">
    <source>
        <dbReference type="ARBA" id="ARBA00004571"/>
    </source>
</evidence>
<dbReference type="Proteomes" id="UP000664265">
    <property type="component" value="Unassembled WGS sequence"/>
</dbReference>
<evidence type="ECO:0000313" key="14">
    <source>
        <dbReference type="EMBL" id="MBO1363352.1"/>
    </source>
</evidence>
<dbReference type="SUPFAM" id="SSF56935">
    <property type="entry name" value="Porins"/>
    <property type="match status" value="1"/>
</dbReference>
<feature type="signal peptide" evidence="11">
    <location>
        <begin position="1"/>
        <end position="34"/>
    </location>
</feature>
<dbReference type="NCBIfam" id="TIGR04057">
    <property type="entry name" value="SusC_RagA_signa"/>
    <property type="match status" value="1"/>
</dbReference>
<keyword evidence="15" id="KW-1185">Reference proteome</keyword>
<dbReference type="NCBIfam" id="TIGR04056">
    <property type="entry name" value="OMP_RagA_SusC"/>
    <property type="match status" value="1"/>
</dbReference>